<dbReference type="Proteomes" id="UP000033900">
    <property type="component" value="Unassembled WGS sequence"/>
</dbReference>
<gene>
    <name evidence="3" type="ORF">RS84_00015</name>
</gene>
<accession>A0A0M2HS66</accession>
<organism evidence="3 4">
    <name type="scientific">Microbacterium hydrocarbonoxydans</name>
    <dbReference type="NCBI Taxonomy" id="273678"/>
    <lineage>
        <taxon>Bacteria</taxon>
        <taxon>Bacillati</taxon>
        <taxon>Actinomycetota</taxon>
        <taxon>Actinomycetes</taxon>
        <taxon>Micrococcales</taxon>
        <taxon>Microbacteriaceae</taxon>
        <taxon>Microbacterium</taxon>
    </lineage>
</organism>
<feature type="transmembrane region" description="Helical" evidence="2">
    <location>
        <begin position="76"/>
        <end position="99"/>
    </location>
</feature>
<dbReference type="EMBL" id="JYJB01000002">
    <property type="protein sequence ID" value="KJL49541.1"/>
    <property type="molecule type" value="Genomic_DNA"/>
</dbReference>
<sequence>MAMSGTQDEPGAFVEGGYKPQPVALPPIDSVQRGTVYQDETGTIWRAVLGGSPEGHWLRIEPVTAAEHAALKRKRLIYLVAGLAATAVGWAIIIGVMQLPPGPPTFLTLFAVAGAILGFVWAWHRATVRLAAQIVAPAPGEEPR</sequence>
<dbReference type="PATRIC" id="fig|273678.4.peg.12"/>
<evidence type="ECO:0000256" key="1">
    <source>
        <dbReference type="SAM" id="MobiDB-lite"/>
    </source>
</evidence>
<keyword evidence="2" id="KW-1133">Transmembrane helix</keyword>
<evidence type="ECO:0000256" key="2">
    <source>
        <dbReference type="SAM" id="Phobius"/>
    </source>
</evidence>
<keyword evidence="2" id="KW-0472">Membrane</keyword>
<feature type="transmembrane region" description="Helical" evidence="2">
    <location>
        <begin position="105"/>
        <end position="123"/>
    </location>
</feature>
<comment type="caution">
    <text evidence="3">The sequence shown here is derived from an EMBL/GenBank/DDBJ whole genome shotgun (WGS) entry which is preliminary data.</text>
</comment>
<dbReference type="AlphaFoldDB" id="A0A0M2HS66"/>
<keyword evidence="4" id="KW-1185">Reference proteome</keyword>
<proteinExistence type="predicted"/>
<evidence type="ECO:0000313" key="3">
    <source>
        <dbReference type="EMBL" id="KJL49541.1"/>
    </source>
</evidence>
<keyword evidence="2" id="KW-0812">Transmembrane</keyword>
<dbReference type="STRING" id="273678.RS84_00015"/>
<evidence type="ECO:0000313" key="4">
    <source>
        <dbReference type="Proteomes" id="UP000033900"/>
    </source>
</evidence>
<name>A0A0M2HS66_9MICO</name>
<protein>
    <submittedName>
        <fullName evidence="3">Uncharacterized protein</fullName>
    </submittedName>
</protein>
<feature type="region of interest" description="Disordered" evidence="1">
    <location>
        <begin position="1"/>
        <end position="20"/>
    </location>
</feature>
<reference evidence="3 4" key="1">
    <citation type="submission" date="2015-02" db="EMBL/GenBank/DDBJ databases">
        <title>Draft genome sequences of ten Microbacterium spp. with emphasis on heavy metal contaminated environments.</title>
        <authorList>
            <person name="Corretto E."/>
        </authorList>
    </citation>
    <scope>NUCLEOTIDE SEQUENCE [LARGE SCALE GENOMIC DNA]</scope>
    <source>
        <strain evidence="3 4">SA35</strain>
    </source>
</reference>